<keyword evidence="2" id="KW-0328">Glycosyltransferase</keyword>
<gene>
    <name evidence="2" type="ORF">BerOc1_02002</name>
</gene>
<evidence type="ECO:0000259" key="1">
    <source>
        <dbReference type="Pfam" id="PF00535"/>
    </source>
</evidence>
<accession>A0A1J5N5H1</accession>
<sequence length="411" mass="45821">MARSRFRLSVVIPVWNGWDLTEACLRSLAEHTPGDDFQVVLADNGSTDQTPTAAPALGQTLFGDSFLHHRLPGNLGFAKACNAGAKAASAAYLFFLNNDTRVTENWLPPLMDGLRADRRLAGVGPLLLFPEDDSVRAGRVQHLGIAVADNMEFRHLYEYFPPSHPAVLRRRTFSVITAAALLMPTPLFHAHNGFHEGFVNGMEDVDLCCRIAQKGGRFSVVPQSIIHHHTHGTEGRFDHESANLRLLRARCRDAREDFCGLLREDGFEPGLTPWLDLAAQLPEPRLAELNAGLDATRDADRLSALLLQEPLWDQGHARLTALLEQQGQPREAMAVAYLRSLLCPGLDAFRECTRLLRLCDIHRMADRYAARLNALEHTLADRDGLRKKANSLLHTTRDDAVRRQIETFLAE</sequence>
<dbReference type="InterPro" id="IPR029044">
    <property type="entry name" value="Nucleotide-diphossugar_trans"/>
</dbReference>
<comment type="caution">
    <text evidence="2">The sequence shown here is derived from an EMBL/GenBank/DDBJ whole genome shotgun (WGS) entry which is preliminary data.</text>
</comment>
<proteinExistence type="predicted"/>
<dbReference type="AlphaFoldDB" id="A0A1J5N5H1"/>
<dbReference type="InterPro" id="IPR001173">
    <property type="entry name" value="Glyco_trans_2-like"/>
</dbReference>
<evidence type="ECO:0000313" key="3">
    <source>
        <dbReference type="Proteomes" id="UP000181901"/>
    </source>
</evidence>
<evidence type="ECO:0000313" key="2">
    <source>
        <dbReference type="EMBL" id="OIQ50072.1"/>
    </source>
</evidence>
<dbReference type="GO" id="GO:0016757">
    <property type="term" value="F:glycosyltransferase activity"/>
    <property type="evidence" value="ECO:0007669"/>
    <property type="project" value="UniProtKB-KW"/>
</dbReference>
<name>A0A1J5N5H1_9BACT</name>
<protein>
    <submittedName>
        <fullName evidence="2">PGL/p-HBAD biosynthesis glycosyltransferase</fullName>
        <ecNumber evidence="2">2.4.1.-</ecNumber>
    </submittedName>
</protein>
<dbReference type="RefSeq" id="WP_071545541.1">
    <property type="nucleotide sequence ID" value="NZ_LKAQ01000004.1"/>
</dbReference>
<reference evidence="2 3" key="1">
    <citation type="submission" date="2015-09" db="EMBL/GenBank/DDBJ databases">
        <title>Genome of Desulfovibrio dechloracetivorans BerOc1, a mercury methylating strain isolated from highly hydrocarbons and metals contaminated coastal sediments.</title>
        <authorList>
            <person name="Goni Urriza M."/>
            <person name="Gassie C."/>
            <person name="Bouchez O."/>
            <person name="Klopp C."/>
            <person name="Ranchou-Peyruse A."/>
            <person name="Remy G."/>
        </authorList>
    </citation>
    <scope>NUCLEOTIDE SEQUENCE [LARGE SCALE GENOMIC DNA]</scope>
    <source>
        <strain evidence="2 3">BerOc1</strain>
    </source>
</reference>
<feature type="domain" description="Glycosyltransferase 2-like" evidence="1">
    <location>
        <begin position="9"/>
        <end position="120"/>
    </location>
</feature>
<dbReference type="Proteomes" id="UP000181901">
    <property type="component" value="Unassembled WGS sequence"/>
</dbReference>
<dbReference type="PANTHER" id="PTHR43179:SF7">
    <property type="entry name" value="RHAMNOSYLTRANSFERASE WBBL"/>
    <property type="match status" value="1"/>
</dbReference>
<dbReference type="Gene3D" id="3.90.550.10">
    <property type="entry name" value="Spore Coat Polysaccharide Biosynthesis Protein SpsA, Chain A"/>
    <property type="match status" value="1"/>
</dbReference>
<keyword evidence="3" id="KW-1185">Reference proteome</keyword>
<organism evidence="2 3">
    <name type="scientific">Pseudodesulfovibrio hydrargyri</name>
    <dbReference type="NCBI Taxonomy" id="2125990"/>
    <lineage>
        <taxon>Bacteria</taxon>
        <taxon>Pseudomonadati</taxon>
        <taxon>Thermodesulfobacteriota</taxon>
        <taxon>Desulfovibrionia</taxon>
        <taxon>Desulfovibrionales</taxon>
        <taxon>Desulfovibrionaceae</taxon>
    </lineage>
</organism>
<dbReference type="EC" id="2.4.1.-" evidence="2"/>
<dbReference type="Pfam" id="PF00535">
    <property type="entry name" value="Glycos_transf_2"/>
    <property type="match status" value="1"/>
</dbReference>
<dbReference type="EMBL" id="LKAQ01000004">
    <property type="protein sequence ID" value="OIQ50072.1"/>
    <property type="molecule type" value="Genomic_DNA"/>
</dbReference>
<dbReference type="OrthoDB" id="9783791at2"/>
<dbReference type="PANTHER" id="PTHR43179">
    <property type="entry name" value="RHAMNOSYLTRANSFERASE WBBL"/>
    <property type="match status" value="1"/>
</dbReference>
<dbReference type="CDD" id="cd04186">
    <property type="entry name" value="GT_2_like_c"/>
    <property type="match status" value="1"/>
</dbReference>
<keyword evidence="2" id="KW-0808">Transferase</keyword>
<dbReference type="SUPFAM" id="SSF53448">
    <property type="entry name" value="Nucleotide-diphospho-sugar transferases"/>
    <property type="match status" value="1"/>
</dbReference>